<feature type="compositionally biased region" description="Polar residues" evidence="2">
    <location>
        <begin position="396"/>
        <end position="419"/>
    </location>
</feature>
<protein>
    <recommendedName>
        <fullName evidence="7">MADF domain-containing protein</fullName>
    </recommendedName>
</protein>
<dbReference type="GO" id="GO:0003677">
    <property type="term" value="F:DNA binding"/>
    <property type="evidence" value="ECO:0007669"/>
    <property type="project" value="InterPro"/>
</dbReference>
<dbReference type="GO" id="GO:0006357">
    <property type="term" value="P:regulation of transcription by RNA polymerase II"/>
    <property type="evidence" value="ECO:0007669"/>
    <property type="project" value="TreeGrafter"/>
</dbReference>
<evidence type="ECO:0008006" key="7">
    <source>
        <dbReference type="Google" id="ProtNLM"/>
    </source>
</evidence>
<evidence type="ECO:0000256" key="2">
    <source>
        <dbReference type="SAM" id="MobiDB-lite"/>
    </source>
</evidence>
<feature type="domain" description="MADF" evidence="3">
    <location>
        <begin position="110"/>
        <end position="212"/>
    </location>
</feature>
<dbReference type="OrthoDB" id="8038273at2759"/>
<organism evidence="5 6">
    <name type="scientific">Acanthoscelides obtectus</name>
    <name type="common">Bean weevil</name>
    <name type="synonym">Bruchus obtectus</name>
    <dbReference type="NCBI Taxonomy" id="200917"/>
    <lineage>
        <taxon>Eukaryota</taxon>
        <taxon>Metazoa</taxon>
        <taxon>Ecdysozoa</taxon>
        <taxon>Arthropoda</taxon>
        <taxon>Hexapoda</taxon>
        <taxon>Insecta</taxon>
        <taxon>Pterygota</taxon>
        <taxon>Neoptera</taxon>
        <taxon>Endopterygota</taxon>
        <taxon>Coleoptera</taxon>
        <taxon>Polyphaga</taxon>
        <taxon>Cucujiformia</taxon>
        <taxon>Chrysomeloidea</taxon>
        <taxon>Chrysomelidae</taxon>
        <taxon>Bruchinae</taxon>
        <taxon>Bruchini</taxon>
        <taxon>Acanthoscelides</taxon>
    </lineage>
</organism>
<dbReference type="PANTHER" id="PTHR12243:SF67">
    <property type="entry name" value="COREPRESSOR OF PANGOLIN, ISOFORM A-RELATED"/>
    <property type="match status" value="1"/>
</dbReference>
<dbReference type="GO" id="GO:0005667">
    <property type="term" value="C:transcription regulator complex"/>
    <property type="evidence" value="ECO:0007669"/>
    <property type="project" value="TreeGrafter"/>
</dbReference>
<dbReference type="AlphaFoldDB" id="A0A9P0Q2S9"/>
<feature type="compositionally biased region" description="Polar residues" evidence="2">
    <location>
        <begin position="247"/>
        <end position="266"/>
    </location>
</feature>
<dbReference type="SMART" id="SM00595">
    <property type="entry name" value="MADF"/>
    <property type="match status" value="1"/>
</dbReference>
<dbReference type="Proteomes" id="UP001152888">
    <property type="component" value="Unassembled WGS sequence"/>
</dbReference>
<evidence type="ECO:0000259" key="4">
    <source>
        <dbReference type="PROSITE" id="PS51031"/>
    </source>
</evidence>
<dbReference type="InterPro" id="IPR004210">
    <property type="entry name" value="BESS_motif"/>
</dbReference>
<keyword evidence="1" id="KW-0539">Nucleus</keyword>
<feature type="region of interest" description="Disordered" evidence="2">
    <location>
        <begin position="247"/>
        <end position="271"/>
    </location>
</feature>
<dbReference type="Pfam" id="PF02944">
    <property type="entry name" value="BESS"/>
    <property type="match status" value="1"/>
</dbReference>
<evidence type="ECO:0000313" key="5">
    <source>
        <dbReference type="EMBL" id="CAH2008472.1"/>
    </source>
</evidence>
<dbReference type="PROSITE" id="PS51029">
    <property type="entry name" value="MADF"/>
    <property type="match status" value="1"/>
</dbReference>
<dbReference type="Pfam" id="PF10545">
    <property type="entry name" value="MADF_DNA_bdg"/>
    <property type="match status" value="1"/>
</dbReference>
<dbReference type="InterPro" id="IPR039353">
    <property type="entry name" value="TF_Adf1"/>
</dbReference>
<keyword evidence="6" id="KW-1185">Reference proteome</keyword>
<feature type="domain" description="BESS" evidence="4">
    <location>
        <begin position="300"/>
        <end position="339"/>
    </location>
</feature>
<feature type="region of interest" description="Disordered" evidence="2">
    <location>
        <begin position="391"/>
        <end position="419"/>
    </location>
</feature>
<proteinExistence type="predicted"/>
<evidence type="ECO:0000313" key="6">
    <source>
        <dbReference type="Proteomes" id="UP001152888"/>
    </source>
</evidence>
<comment type="caution">
    <text evidence="5">The sequence shown here is derived from an EMBL/GenBank/DDBJ whole genome shotgun (WGS) entry which is preliminary data.</text>
</comment>
<dbReference type="GO" id="GO:0005634">
    <property type="term" value="C:nucleus"/>
    <property type="evidence" value="ECO:0007669"/>
    <property type="project" value="UniProtKB-SubCell"/>
</dbReference>
<reference evidence="5" key="1">
    <citation type="submission" date="2022-03" db="EMBL/GenBank/DDBJ databases">
        <authorList>
            <person name="Sayadi A."/>
        </authorList>
    </citation>
    <scope>NUCLEOTIDE SEQUENCE</scope>
</reference>
<dbReference type="PROSITE" id="PS51031">
    <property type="entry name" value="BESS"/>
    <property type="match status" value="1"/>
</dbReference>
<evidence type="ECO:0000256" key="1">
    <source>
        <dbReference type="PROSITE-ProRule" id="PRU00371"/>
    </source>
</evidence>
<dbReference type="EMBL" id="CAKOFQ010007810">
    <property type="protein sequence ID" value="CAH2008472.1"/>
    <property type="molecule type" value="Genomic_DNA"/>
</dbReference>
<evidence type="ECO:0000259" key="3">
    <source>
        <dbReference type="PROSITE" id="PS51029"/>
    </source>
</evidence>
<comment type="subcellular location">
    <subcellularLocation>
        <location evidence="1">Nucleus</location>
    </subcellularLocation>
</comment>
<gene>
    <name evidence="5" type="ORF">ACAOBT_LOCUS30256</name>
</gene>
<dbReference type="PANTHER" id="PTHR12243">
    <property type="entry name" value="MADF DOMAIN TRANSCRIPTION FACTOR"/>
    <property type="match status" value="1"/>
</dbReference>
<sequence>MDPCVVYLAYKYIIKKRRKRRWSVHPINSARNLRGTYYTLHKELRRDNDKFFNYYRMSIASFDELCEKLKNTFNKDGELIQGFAFEAEEMLSMTLRLKTCATMEHLDVELFIDAIEKRPSLWDSSSGDYKNRQLKRDDWKEVCEIVIQKFGEKDEKERQEIGREVQLKWKSLRDAYVRTIRQSKGKKSGASAKAVKTYIYAKQLGFLRKVTGFRQTESSLPSTSREGQEDMDVSKDINDMQSTSSDVQHTQFDSQMETGRTPSRSTLYRRKKSDLESKLASYIDSHNRQPALAIQSQPQETDDMAFFRSLQASLDTLTPNEKLNFRIEVMQLLSRYTNKQPNQYIHNFPNHIPHYQPQQYPVMTNISNIRFNTPAPPFASYSTVSSEITPHLPHPNTDTTESFAVTSPQTPFSPTESENSIISQAESLISLLSNQ</sequence>
<name>A0A9P0Q2S9_ACAOB</name>
<accession>A0A9P0Q2S9</accession>
<dbReference type="InterPro" id="IPR006578">
    <property type="entry name" value="MADF-dom"/>
</dbReference>